<feature type="transmembrane region" description="Helical" evidence="5">
    <location>
        <begin position="210"/>
        <end position="234"/>
    </location>
</feature>
<evidence type="ECO:0000256" key="4">
    <source>
        <dbReference type="ARBA" id="ARBA00023136"/>
    </source>
</evidence>
<evidence type="ECO:0000256" key="5">
    <source>
        <dbReference type="SAM" id="Phobius"/>
    </source>
</evidence>
<organism evidence="7 8">
    <name type="scientific">Spiroplasma melliferum</name>
    <dbReference type="NCBI Taxonomy" id="2134"/>
    <lineage>
        <taxon>Bacteria</taxon>
        <taxon>Bacillati</taxon>
        <taxon>Mycoplasmatota</taxon>
        <taxon>Mollicutes</taxon>
        <taxon>Entomoplasmatales</taxon>
        <taxon>Spiroplasmataceae</taxon>
        <taxon>Spiroplasma</taxon>
    </lineage>
</organism>
<feature type="transmembrane region" description="Helical" evidence="5">
    <location>
        <begin position="128"/>
        <end position="148"/>
    </location>
</feature>
<proteinExistence type="predicted"/>
<dbReference type="EMBL" id="CP029202">
    <property type="protein sequence ID" value="QCO24164.1"/>
    <property type="molecule type" value="Genomic_DNA"/>
</dbReference>
<evidence type="ECO:0000256" key="1">
    <source>
        <dbReference type="ARBA" id="ARBA00004651"/>
    </source>
</evidence>
<dbReference type="InterPro" id="IPR036259">
    <property type="entry name" value="MFS_trans_sf"/>
</dbReference>
<dbReference type="Pfam" id="PF07690">
    <property type="entry name" value="MFS_1"/>
    <property type="match status" value="1"/>
</dbReference>
<dbReference type="InterPro" id="IPR020846">
    <property type="entry name" value="MFS_dom"/>
</dbReference>
<feature type="transmembrane region" description="Helical" evidence="5">
    <location>
        <begin position="34"/>
        <end position="51"/>
    </location>
</feature>
<feature type="transmembrane region" description="Helical" evidence="5">
    <location>
        <begin position="58"/>
        <end position="79"/>
    </location>
</feature>
<feature type="domain" description="Major facilitator superfamily (MFS) profile" evidence="6">
    <location>
        <begin position="1"/>
        <end position="187"/>
    </location>
</feature>
<feature type="transmembrane region" description="Helical" evidence="5">
    <location>
        <begin position="240"/>
        <end position="262"/>
    </location>
</feature>
<feature type="transmembrane region" description="Helical" evidence="5">
    <location>
        <begin position="350"/>
        <end position="369"/>
    </location>
</feature>
<protein>
    <submittedName>
        <fullName evidence="7">Glycerophosphodiester transporter</fullName>
    </submittedName>
</protein>
<evidence type="ECO:0000313" key="8">
    <source>
        <dbReference type="Proteomes" id="UP000298715"/>
    </source>
</evidence>
<dbReference type="SUPFAM" id="SSF103473">
    <property type="entry name" value="MFS general substrate transporter"/>
    <property type="match status" value="1"/>
</dbReference>
<feature type="transmembrane region" description="Helical" evidence="5">
    <location>
        <begin position="313"/>
        <end position="338"/>
    </location>
</feature>
<dbReference type="Gene3D" id="1.20.1250.20">
    <property type="entry name" value="MFS general substrate transporter like domains"/>
    <property type="match status" value="1"/>
</dbReference>
<name>A0ABX5UEN1_SPIME</name>
<keyword evidence="2 5" id="KW-0812">Transmembrane</keyword>
<feature type="transmembrane region" description="Helical" evidence="5">
    <location>
        <begin position="160"/>
        <end position="180"/>
    </location>
</feature>
<keyword evidence="8" id="KW-1185">Reference proteome</keyword>
<reference evidence="7 8" key="1">
    <citation type="submission" date="2018-05" db="EMBL/GenBank/DDBJ databases">
        <title>Compelete Genome Sequence of Spiroplasma melliferum.</title>
        <authorList>
            <person name="Davis R.E."/>
            <person name="Shao J.Y."/>
            <person name="Zhao Y."/>
            <person name="Gasparich G.E."/>
        </authorList>
    </citation>
    <scope>NUCLEOTIDE SEQUENCE [LARGE SCALE GENOMIC DNA]</scope>
    <source>
        <strain evidence="7 8">AS576</strain>
    </source>
</reference>
<feature type="transmembrane region" description="Helical" evidence="5">
    <location>
        <begin position="394"/>
        <end position="417"/>
    </location>
</feature>
<feature type="transmembrane region" description="Helical" evidence="5">
    <location>
        <begin position="85"/>
        <end position="107"/>
    </location>
</feature>
<dbReference type="Proteomes" id="UP000298715">
    <property type="component" value="Chromosome"/>
</dbReference>
<evidence type="ECO:0000313" key="7">
    <source>
        <dbReference type="EMBL" id="QCO24164.1"/>
    </source>
</evidence>
<evidence type="ECO:0000256" key="3">
    <source>
        <dbReference type="ARBA" id="ARBA00022989"/>
    </source>
</evidence>
<dbReference type="CDD" id="cd06174">
    <property type="entry name" value="MFS"/>
    <property type="match status" value="1"/>
</dbReference>
<keyword evidence="3 5" id="KW-1133">Transmembrane helix</keyword>
<evidence type="ECO:0000256" key="2">
    <source>
        <dbReference type="ARBA" id="ARBA00022692"/>
    </source>
</evidence>
<comment type="subcellular location">
    <subcellularLocation>
        <location evidence="1">Cell membrane</location>
        <topology evidence="1">Multi-pass membrane protein</topology>
    </subcellularLocation>
</comment>
<keyword evidence="4 5" id="KW-0472">Membrane</keyword>
<evidence type="ECO:0000259" key="6">
    <source>
        <dbReference type="PROSITE" id="PS50850"/>
    </source>
</evidence>
<sequence>MMAVPFYLKNVISSVKIADGLGITASEFSQANAIYGYVALLSYFVGGYFADRFNLKKLTLLGLSGIEIVSIWYGLIPFINSGKIIQVYIIFSLWSFITCFIFWSALWKLLSEQGTPAENGKLNGIHGSLNGLIGTILIAFAYLVFWLFENIWTASLGNWAFSTLVFIFTGLIFINCLLLWKFVPDLNHNSNQTNTFDIKDLGKTLKNFKLWIVTLLIMGVYMYQSGLSVFVTFMQDALKIIPIIVVVVGILRTYFFRFLFSAPAGKLADRTQKYILFIVIGLTLASIITITAISLPGYTETSFATLSKTWKIVIQSIIIILYLMLGIICWALVTNRWATIYEINISQKEYAASVGLISFIAFSPDAWFWQIDSLLLKNYGTEAGYLSNKLANQISLAIITVIGLLAAISGFVLLLVLQKEKKVMNYSVA</sequence>
<dbReference type="PROSITE" id="PS50850">
    <property type="entry name" value="MFS"/>
    <property type="match status" value="1"/>
</dbReference>
<gene>
    <name evidence="7" type="ORF">SRED_002648</name>
</gene>
<dbReference type="InterPro" id="IPR011701">
    <property type="entry name" value="MFS"/>
</dbReference>
<feature type="transmembrane region" description="Helical" evidence="5">
    <location>
        <begin position="274"/>
        <end position="293"/>
    </location>
</feature>
<accession>A0ABX5UEN1</accession>